<reference evidence="1" key="1">
    <citation type="submission" date="2016-10" db="EMBL/GenBank/DDBJ databases">
        <title>Sequence of Gallionella enrichment culture.</title>
        <authorList>
            <person name="Poehlein A."/>
            <person name="Muehling M."/>
            <person name="Daniel R."/>
        </authorList>
    </citation>
    <scope>NUCLEOTIDE SEQUENCE</scope>
</reference>
<accession>A0A1J5QW53</accession>
<sequence length="134" mass="14652">MSKCMASRIGAVSALMTATVLLFAAVPVRAQTISRQEIMHRCGGVGEDAMQRLKAQAHHFNMGFWMVEGPRGAYLADVPIQIQRHGKTVAAFVADGPLCYLKAPPGQYTITGIHKGKMHSIKAHTGSMDVYLRW</sequence>
<dbReference type="EMBL" id="MLJW01000398">
    <property type="protein sequence ID" value="OIQ87902.1"/>
    <property type="molecule type" value="Genomic_DNA"/>
</dbReference>
<evidence type="ECO:0000313" key="1">
    <source>
        <dbReference type="EMBL" id="OIQ87902.1"/>
    </source>
</evidence>
<proteinExistence type="predicted"/>
<gene>
    <name evidence="1" type="ORF">GALL_302330</name>
</gene>
<name>A0A1J5QW53_9ZZZZ</name>
<organism evidence="1">
    <name type="scientific">mine drainage metagenome</name>
    <dbReference type="NCBI Taxonomy" id="410659"/>
    <lineage>
        <taxon>unclassified sequences</taxon>
        <taxon>metagenomes</taxon>
        <taxon>ecological metagenomes</taxon>
    </lineage>
</organism>
<comment type="caution">
    <text evidence="1">The sequence shown here is derived from an EMBL/GenBank/DDBJ whole genome shotgun (WGS) entry which is preliminary data.</text>
</comment>
<dbReference type="AlphaFoldDB" id="A0A1J5QW53"/>
<evidence type="ECO:0008006" key="2">
    <source>
        <dbReference type="Google" id="ProtNLM"/>
    </source>
</evidence>
<protein>
    <recommendedName>
        <fullName evidence="2">Carboxypeptidase regulatory-like domain-containing protein</fullName>
    </recommendedName>
</protein>